<comment type="caution">
    <text evidence="2">The sequence shown here is derived from an EMBL/GenBank/DDBJ whole genome shotgun (WGS) entry which is preliminary data.</text>
</comment>
<feature type="domain" description="Nucleotide modification associated" evidence="1">
    <location>
        <begin position="22"/>
        <end position="82"/>
    </location>
</feature>
<reference evidence="2 3" key="1">
    <citation type="submission" date="2018-10" db="EMBL/GenBank/DDBJ databases">
        <title>Genomic Encyclopedia of Archaeal and Bacterial Type Strains, Phase II (KMG-II): from individual species to whole genera.</title>
        <authorList>
            <person name="Goeker M."/>
        </authorList>
    </citation>
    <scope>NUCLEOTIDE SEQUENCE [LARGE SCALE GENOMIC DNA]</scope>
    <source>
        <strain evidence="2 3">DSM 19839</strain>
    </source>
</reference>
<gene>
    <name evidence="2" type="ORF">BC962_1147</name>
</gene>
<dbReference type="EMBL" id="RBLG01000001">
    <property type="protein sequence ID" value="RKS56168.1"/>
    <property type="molecule type" value="Genomic_DNA"/>
</dbReference>
<accession>A0A495Q069</accession>
<dbReference type="OrthoDB" id="659365at2"/>
<sequence length="181" mass="21077">MKDTSKQYDAVIKTCRELFVNKMKDYGCAWRILRLPSLTDQIFIKAQRIRSLQENEVRKVDEDEKPEFIGIINYSVMALIQLEKGIASQPDLSVEEAMRLYDEKISLTKELMENKNHDYGEAWRDMRVSSLTDLIIQKLLRVKQIEDNKGQTLVSEGIDANYQDMINYAIFAMILMQETTA</sequence>
<keyword evidence="3" id="KW-1185">Reference proteome</keyword>
<dbReference type="RefSeq" id="WP_121344886.1">
    <property type="nucleotide sequence ID" value="NZ_RBLG01000001.1"/>
</dbReference>
<feature type="domain" description="Nucleotide modification associated" evidence="1">
    <location>
        <begin position="115"/>
        <end position="175"/>
    </location>
</feature>
<dbReference type="Proteomes" id="UP000276282">
    <property type="component" value="Unassembled WGS sequence"/>
</dbReference>
<dbReference type="InterPro" id="IPR011630">
    <property type="entry name" value="DUF1599"/>
</dbReference>
<proteinExistence type="predicted"/>
<organism evidence="2 3">
    <name type="scientific">Gillisia mitskevichiae</name>
    <dbReference type="NCBI Taxonomy" id="270921"/>
    <lineage>
        <taxon>Bacteria</taxon>
        <taxon>Pseudomonadati</taxon>
        <taxon>Bacteroidota</taxon>
        <taxon>Flavobacteriia</taxon>
        <taxon>Flavobacteriales</taxon>
        <taxon>Flavobacteriaceae</taxon>
        <taxon>Gillisia</taxon>
    </lineage>
</organism>
<protein>
    <submittedName>
        <fullName evidence="2">Uncharacterized protein DUF1599</fullName>
    </submittedName>
</protein>
<evidence type="ECO:0000313" key="3">
    <source>
        <dbReference type="Proteomes" id="UP000276282"/>
    </source>
</evidence>
<name>A0A495Q069_9FLAO</name>
<dbReference type="AlphaFoldDB" id="A0A495Q069"/>
<evidence type="ECO:0000313" key="2">
    <source>
        <dbReference type="EMBL" id="RKS56168.1"/>
    </source>
</evidence>
<dbReference type="Pfam" id="PF07659">
    <property type="entry name" value="DUF1599"/>
    <property type="match status" value="2"/>
</dbReference>
<evidence type="ECO:0000259" key="1">
    <source>
        <dbReference type="Pfam" id="PF07659"/>
    </source>
</evidence>